<dbReference type="EMBL" id="DSIN01000019">
    <property type="protein sequence ID" value="HEF26084.1"/>
    <property type="molecule type" value="Genomic_DNA"/>
</dbReference>
<dbReference type="OrthoDB" id="6955105at2"/>
<reference evidence="3 4" key="1">
    <citation type="submission" date="2016-10" db="EMBL/GenBank/DDBJ databases">
        <authorList>
            <person name="de Groot N.N."/>
        </authorList>
    </citation>
    <scope>NUCLEOTIDE SEQUENCE [LARGE SCALE GENOMIC DNA]</scope>
    <source>
        <strain evidence="3 4">DSM 11363</strain>
    </source>
</reference>
<evidence type="ECO:0000256" key="1">
    <source>
        <dbReference type="SAM" id="MobiDB-lite"/>
    </source>
</evidence>
<dbReference type="AlphaFoldDB" id="A0A1I0ACD7"/>
<dbReference type="Gene3D" id="3.30.70.1070">
    <property type="entry name" value="Sporulation related repeat"/>
    <property type="match status" value="1"/>
</dbReference>
<protein>
    <recommendedName>
        <fullName evidence="5">SPOR domain-containing protein</fullName>
    </recommendedName>
</protein>
<dbReference type="InterPro" id="IPR036680">
    <property type="entry name" value="SPOR-like_sf"/>
</dbReference>
<evidence type="ECO:0000313" key="2">
    <source>
        <dbReference type="EMBL" id="HEF26084.1"/>
    </source>
</evidence>
<reference evidence="2" key="2">
    <citation type="journal article" date="2020" name="mSystems">
        <title>Genome- and Community-Level Interaction Insights into Carbon Utilization and Element Cycling Functions of Hydrothermarchaeota in Hydrothermal Sediment.</title>
        <authorList>
            <person name="Zhou Z."/>
            <person name="Liu Y."/>
            <person name="Xu W."/>
            <person name="Pan J."/>
            <person name="Luo Z.H."/>
            <person name="Li M."/>
        </authorList>
    </citation>
    <scope>NUCLEOTIDE SEQUENCE [LARGE SCALE GENOMIC DNA]</scope>
    <source>
        <strain evidence="2">SpSt-200</strain>
    </source>
</reference>
<dbReference type="RefSeq" id="WP_074885243.1">
    <property type="nucleotide sequence ID" value="NZ_FOHW01000003.1"/>
</dbReference>
<dbReference type="PROSITE" id="PS51257">
    <property type="entry name" value="PROKAR_LIPOPROTEIN"/>
    <property type="match status" value="1"/>
</dbReference>
<feature type="region of interest" description="Disordered" evidence="1">
    <location>
        <begin position="18"/>
        <end position="40"/>
    </location>
</feature>
<dbReference type="Proteomes" id="UP000182332">
    <property type="component" value="Unassembled WGS sequence"/>
</dbReference>
<organism evidence="3 4">
    <name type="scientific">Pseudomonas graminis</name>
    <dbReference type="NCBI Taxonomy" id="158627"/>
    <lineage>
        <taxon>Bacteria</taxon>
        <taxon>Pseudomonadati</taxon>
        <taxon>Pseudomonadota</taxon>
        <taxon>Gammaproteobacteria</taxon>
        <taxon>Pseudomonadales</taxon>
        <taxon>Pseudomonadaceae</taxon>
        <taxon>Pseudomonas</taxon>
    </lineage>
</organism>
<name>A0A1I0ACD7_9PSED</name>
<evidence type="ECO:0000313" key="3">
    <source>
        <dbReference type="EMBL" id="SES90910.1"/>
    </source>
</evidence>
<dbReference type="GO" id="GO:0042834">
    <property type="term" value="F:peptidoglycan binding"/>
    <property type="evidence" value="ECO:0007669"/>
    <property type="project" value="InterPro"/>
</dbReference>
<feature type="compositionally biased region" description="Polar residues" evidence="1">
    <location>
        <begin position="26"/>
        <end position="40"/>
    </location>
</feature>
<evidence type="ECO:0008006" key="5">
    <source>
        <dbReference type="Google" id="ProtNLM"/>
    </source>
</evidence>
<dbReference type="SUPFAM" id="SSF110997">
    <property type="entry name" value="Sporulation related repeat"/>
    <property type="match status" value="1"/>
</dbReference>
<evidence type="ECO:0000313" key="4">
    <source>
        <dbReference type="Proteomes" id="UP000182332"/>
    </source>
</evidence>
<dbReference type="EMBL" id="FOHW01000003">
    <property type="protein sequence ID" value="SES90910.1"/>
    <property type="molecule type" value="Genomic_DNA"/>
</dbReference>
<accession>A0A1I0ACD7</accession>
<sequence length="118" mass="12951">MRKMAMMVAVLMLAGCDGGKPATPAQVPSTDSTAEAPTPASQKWTIRVHLKEALSDMTYWLVEHHYPSYVVKVDGREVVMIGPFESRADAEKAKTEIDAAMVKGHRLSQLEVIAPRSQ</sequence>
<proteinExistence type="predicted"/>
<gene>
    <name evidence="2" type="ORF">ENP23_09925</name>
    <name evidence="3" type="ORF">SAMN05216197_103193</name>
</gene>